<protein>
    <submittedName>
        <fullName evidence="1">Uncharacterized protein</fullName>
    </submittedName>
</protein>
<accession>A0A076G592</accession>
<evidence type="ECO:0000313" key="1">
    <source>
        <dbReference type="EMBL" id="AII27078.1"/>
    </source>
</evidence>
<dbReference type="Proteomes" id="UP000028661">
    <property type="component" value="Segment"/>
</dbReference>
<sequence>MERTITLGAFSFVATPREDDLAVSIIFDGRELNATEFNPKRDVPIAEMLASQNREEDLFLAAQTLRETAFMVGIGAVVLDEPVRDAFFEAAEKAVEQLIVEAESFQATKH</sequence>
<organism evidence="1 2">
    <name type="scientific">Vibrio phage ICP2_2011_A</name>
    <dbReference type="NCBI Taxonomy" id="1529057"/>
    <lineage>
        <taxon>Viruses</taxon>
        <taxon>Duplodnaviria</taxon>
        <taxon>Heunggongvirae</taxon>
        <taxon>Uroviricota</taxon>
        <taxon>Caudoviricetes</taxon>
        <taxon>Zobellviridae</taxon>
        <taxon>Icepovirus</taxon>
        <taxon>Icepovirus bengalense</taxon>
    </lineage>
</organism>
<dbReference type="EMBL" id="KM224878">
    <property type="protein sequence ID" value="AII27078.1"/>
    <property type="molecule type" value="Genomic_DNA"/>
</dbReference>
<proteinExistence type="predicted"/>
<gene>
    <name evidence="1" type="ORF">ICP22011A_0034</name>
</gene>
<name>A0A076G592_9CAUD</name>
<evidence type="ECO:0000313" key="2">
    <source>
        <dbReference type="Proteomes" id="UP000028661"/>
    </source>
</evidence>
<reference evidence="2" key="1">
    <citation type="journal article" date="2014" name="Elife">
        <title>Evolutionary consequences of intra-patient phage predation on microbial populations.</title>
        <authorList>
            <person name="Seed K.D."/>
            <person name="Yen M."/>
            <person name="Shapiro B.J."/>
            <person name="Hilaire I.J."/>
            <person name="Charles R.C."/>
            <person name="Teng J.E."/>
            <person name="Ivers L.C."/>
            <person name="Boncy J."/>
            <person name="Harris J.B."/>
            <person name="Camilli A."/>
        </authorList>
    </citation>
    <scope>NUCLEOTIDE SEQUENCE [LARGE SCALE GENOMIC DNA]</scope>
</reference>